<accession>A0A975PXM7</accession>
<dbReference type="PANTHER" id="PTHR43712">
    <property type="entry name" value="PUTATIVE (AFU_ORTHOLOGUE AFUA_4G14580)-RELATED"/>
    <property type="match status" value="1"/>
</dbReference>
<reference evidence="6" key="1">
    <citation type="submission" date="2019-12" db="EMBL/GenBank/DDBJ databases">
        <title>Mycobacterium spongiae sp. nov.</title>
        <authorList>
            <person name="Stinear T."/>
        </authorList>
    </citation>
    <scope>NUCLEOTIDE SEQUENCE</scope>
    <source>
        <strain evidence="6">FSD4b-SM</strain>
    </source>
</reference>
<dbReference type="InterPro" id="IPR001077">
    <property type="entry name" value="COMT_C"/>
</dbReference>
<evidence type="ECO:0000313" key="7">
    <source>
        <dbReference type="Proteomes" id="UP000682202"/>
    </source>
</evidence>
<dbReference type="InterPro" id="IPR029063">
    <property type="entry name" value="SAM-dependent_MTases_sf"/>
</dbReference>
<dbReference type="CDD" id="cd02440">
    <property type="entry name" value="AdoMet_MTases"/>
    <property type="match status" value="1"/>
</dbReference>
<dbReference type="InterPro" id="IPR012967">
    <property type="entry name" value="COMT_dimerisation"/>
</dbReference>
<dbReference type="InterPro" id="IPR036388">
    <property type="entry name" value="WH-like_DNA-bd_sf"/>
</dbReference>
<keyword evidence="3" id="KW-0949">S-adenosyl-L-methionine</keyword>
<feature type="domain" description="O-methyltransferase C-terminal" evidence="4">
    <location>
        <begin position="110"/>
        <end position="320"/>
    </location>
</feature>
<sequence>MEASAGRARLGALVFGAMAAEAVFAAAQLRIADVISDGQRSCDDIAAEIGALPTALARLLRVLAALELLAEPVPMQFRLTEAGQLLRADQPDSMLAFVRMFGDPVMLSAWRELETAIRTGETPFERIYGTGFFEHLSANPDLSERFNAAMRQGTAVAARQVLRHYDFGAFRTVADIGGGDGTLLAAVLVNHPSTRGILYDTAAGLAQAGATLAKAGVGDRCEVRTGDFLEAAPPGADLYIVKSVLQDWDDDNAGTILAHIRAVVPDHGRLLIIEPVLPERVDASAPVTMYLGDLNMLVNLGGRERTLAELKRLCEEAHFSTASTIRLAPPVALSMLEATPR</sequence>
<keyword evidence="2" id="KW-0808">Transferase</keyword>
<proteinExistence type="predicted"/>
<dbReference type="KEGG" id="mspg:F6B93_15275"/>
<dbReference type="PANTHER" id="PTHR43712:SF2">
    <property type="entry name" value="O-METHYLTRANSFERASE CICE"/>
    <property type="match status" value="1"/>
</dbReference>
<dbReference type="EMBL" id="CP046600">
    <property type="protein sequence ID" value="QUR68262.1"/>
    <property type="molecule type" value="Genomic_DNA"/>
</dbReference>
<dbReference type="SUPFAM" id="SSF53335">
    <property type="entry name" value="S-adenosyl-L-methionine-dependent methyltransferases"/>
    <property type="match status" value="1"/>
</dbReference>
<dbReference type="InterPro" id="IPR016461">
    <property type="entry name" value="COMT-like"/>
</dbReference>
<evidence type="ECO:0000313" key="6">
    <source>
        <dbReference type="EMBL" id="QUR68262.1"/>
    </source>
</evidence>
<evidence type="ECO:0000256" key="2">
    <source>
        <dbReference type="ARBA" id="ARBA00022679"/>
    </source>
</evidence>
<evidence type="ECO:0000259" key="5">
    <source>
        <dbReference type="Pfam" id="PF08100"/>
    </source>
</evidence>
<keyword evidence="1 6" id="KW-0489">Methyltransferase</keyword>
<gene>
    <name evidence="6" type="ORF">F6B93_15275</name>
</gene>
<dbReference type="AlphaFoldDB" id="A0A975PXM7"/>
<dbReference type="GO" id="GO:0046983">
    <property type="term" value="F:protein dimerization activity"/>
    <property type="evidence" value="ECO:0007669"/>
    <property type="project" value="InterPro"/>
</dbReference>
<dbReference type="GO" id="GO:0008171">
    <property type="term" value="F:O-methyltransferase activity"/>
    <property type="evidence" value="ECO:0007669"/>
    <property type="project" value="InterPro"/>
</dbReference>
<dbReference type="PROSITE" id="PS51683">
    <property type="entry name" value="SAM_OMT_II"/>
    <property type="match status" value="1"/>
</dbReference>
<name>A0A975PXM7_9MYCO</name>
<dbReference type="Proteomes" id="UP000682202">
    <property type="component" value="Chromosome"/>
</dbReference>
<dbReference type="SUPFAM" id="SSF46785">
    <property type="entry name" value="Winged helix' DNA-binding domain"/>
    <property type="match status" value="1"/>
</dbReference>
<dbReference type="Gene3D" id="1.10.287.1350">
    <property type="match status" value="1"/>
</dbReference>
<protein>
    <submittedName>
        <fullName evidence="6">Methyltransferase</fullName>
    </submittedName>
</protein>
<dbReference type="GO" id="GO:0032259">
    <property type="term" value="P:methylation"/>
    <property type="evidence" value="ECO:0007669"/>
    <property type="project" value="UniProtKB-KW"/>
</dbReference>
<dbReference type="InterPro" id="IPR036390">
    <property type="entry name" value="WH_DNA-bd_sf"/>
</dbReference>
<feature type="domain" description="O-methyltransferase dimerisation" evidence="5">
    <location>
        <begin position="13"/>
        <end position="86"/>
    </location>
</feature>
<evidence type="ECO:0000256" key="3">
    <source>
        <dbReference type="ARBA" id="ARBA00022691"/>
    </source>
</evidence>
<dbReference type="Gene3D" id="3.40.50.150">
    <property type="entry name" value="Vaccinia Virus protein VP39"/>
    <property type="match status" value="1"/>
</dbReference>
<keyword evidence="7" id="KW-1185">Reference proteome</keyword>
<dbReference type="Pfam" id="PF00891">
    <property type="entry name" value="Methyltransf_2"/>
    <property type="match status" value="1"/>
</dbReference>
<dbReference type="RefSeq" id="WP_211695833.1">
    <property type="nucleotide sequence ID" value="NZ_CP046600.1"/>
</dbReference>
<dbReference type="Gene3D" id="1.10.10.10">
    <property type="entry name" value="Winged helix-like DNA-binding domain superfamily/Winged helix DNA-binding domain"/>
    <property type="match status" value="1"/>
</dbReference>
<evidence type="ECO:0000259" key="4">
    <source>
        <dbReference type="Pfam" id="PF00891"/>
    </source>
</evidence>
<dbReference type="Pfam" id="PF08100">
    <property type="entry name" value="Dimerisation"/>
    <property type="match status" value="1"/>
</dbReference>
<organism evidence="6 7">
    <name type="scientific">Mycobacterium spongiae</name>
    <dbReference type="NCBI Taxonomy" id="886343"/>
    <lineage>
        <taxon>Bacteria</taxon>
        <taxon>Bacillati</taxon>
        <taxon>Actinomycetota</taxon>
        <taxon>Actinomycetes</taxon>
        <taxon>Mycobacteriales</taxon>
        <taxon>Mycobacteriaceae</taxon>
        <taxon>Mycobacterium</taxon>
    </lineage>
</organism>
<evidence type="ECO:0000256" key="1">
    <source>
        <dbReference type="ARBA" id="ARBA00022603"/>
    </source>
</evidence>
<dbReference type="PIRSF" id="PIRSF005739">
    <property type="entry name" value="O-mtase"/>
    <property type="match status" value="1"/>
</dbReference>